<feature type="non-terminal residue" evidence="2">
    <location>
        <position position="1"/>
    </location>
</feature>
<dbReference type="InterPro" id="IPR016163">
    <property type="entry name" value="Ald_DH_C"/>
</dbReference>
<gene>
    <name evidence="2" type="ORF">MNBD_ACTINO01-2127</name>
</gene>
<dbReference type="GO" id="GO:0004029">
    <property type="term" value="F:aldehyde dehydrogenase (NAD+) activity"/>
    <property type="evidence" value="ECO:0007669"/>
    <property type="project" value="UniProtKB-EC"/>
</dbReference>
<proteinExistence type="predicted"/>
<dbReference type="AlphaFoldDB" id="A0A3B0SGM9"/>
<sequence length="43" mass="4600">SGITAPFGGYKESGFGGKDKSLHALDKYTNLKTTWINLGRGGR</sequence>
<organism evidence="2">
    <name type="scientific">hydrothermal vent metagenome</name>
    <dbReference type="NCBI Taxonomy" id="652676"/>
    <lineage>
        <taxon>unclassified sequences</taxon>
        <taxon>metagenomes</taxon>
        <taxon>ecological metagenomes</taxon>
    </lineage>
</organism>
<dbReference type="Gene3D" id="3.40.309.10">
    <property type="entry name" value="Aldehyde Dehydrogenase, Chain A, domain 2"/>
    <property type="match status" value="1"/>
</dbReference>
<dbReference type="EMBL" id="UOEI01000416">
    <property type="protein sequence ID" value="VAW05075.1"/>
    <property type="molecule type" value="Genomic_DNA"/>
</dbReference>
<keyword evidence="2" id="KW-0560">Oxidoreductase</keyword>
<reference evidence="2" key="1">
    <citation type="submission" date="2018-06" db="EMBL/GenBank/DDBJ databases">
        <authorList>
            <person name="Zhirakovskaya E."/>
        </authorList>
    </citation>
    <scope>NUCLEOTIDE SEQUENCE</scope>
</reference>
<dbReference type="EC" id="1.2.1.3" evidence="2"/>
<dbReference type="Pfam" id="PF00171">
    <property type="entry name" value="Aldedh"/>
    <property type="match status" value="1"/>
</dbReference>
<dbReference type="InterPro" id="IPR016161">
    <property type="entry name" value="Ald_DH/histidinol_DH"/>
</dbReference>
<name>A0A3B0SGM9_9ZZZZ</name>
<dbReference type="InterPro" id="IPR015590">
    <property type="entry name" value="Aldehyde_DH_dom"/>
</dbReference>
<feature type="domain" description="Aldehyde dehydrogenase" evidence="1">
    <location>
        <begin position="5"/>
        <end position="33"/>
    </location>
</feature>
<accession>A0A3B0SGM9</accession>
<evidence type="ECO:0000259" key="1">
    <source>
        <dbReference type="Pfam" id="PF00171"/>
    </source>
</evidence>
<dbReference type="SUPFAM" id="SSF53720">
    <property type="entry name" value="ALDH-like"/>
    <property type="match status" value="1"/>
</dbReference>
<evidence type="ECO:0000313" key="2">
    <source>
        <dbReference type="EMBL" id="VAW05075.1"/>
    </source>
</evidence>
<protein>
    <submittedName>
        <fullName evidence="2">Aldehyde dehydrogenase</fullName>
        <ecNumber evidence="2">1.2.1.3</ecNumber>
    </submittedName>
</protein>